<gene>
    <name evidence="3" type="ORF">HUK45_07790</name>
</gene>
<evidence type="ECO:0000313" key="4">
    <source>
        <dbReference type="Proteomes" id="UP000645007"/>
    </source>
</evidence>
<dbReference type="InterPro" id="IPR001387">
    <property type="entry name" value="Cro/C1-type_HTH"/>
</dbReference>
<sequence>MSMPFNGKRLKEARRFRKLSITDLSKNIKVSKQMISRYEHGDSVPSASNYQKIVLNLKFPLAFFQQEDKYSQEDLGTFYRSRLTSTRVEKQPSELKKKYLAILANLFEDYVDFPLLEDNIDFSSKPAVAAQELRNAWKIKGPVPDMIDLLERHGFKLALISSYSGKVDAFGSEIEINGKNYYCILIDSDNNSYFRQQFSLAHELGHWVLHSGKLQPQELDSVEYRTMENEANSFAANFLLPSLQFKKDVLHKETSLNNYIFLKRKWKVSISSMIYRANSLGLLTPNEFRNLQKRLSYNHWRKEEPFDKDFVIRKPVLMEQAFNLINKIELFDGNVINGLLEEKYGLALPLNVISELLGVPDEKLRNNGSNIVTYKS</sequence>
<dbReference type="Pfam" id="PF06114">
    <property type="entry name" value="Peptidase_M78"/>
    <property type="match status" value="1"/>
</dbReference>
<organism evidence="3 4">
    <name type="scientific">Limosilactobacillus urinaemulieris</name>
    <dbReference type="NCBI Taxonomy" id="2742600"/>
    <lineage>
        <taxon>Bacteria</taxon>
        <taxon>Bacillati</taxon>
        <taxon>Bacillota</taxon>
        <taxon>Bacilli</taxon>
        <taxon>Lactobacillales</taxon>
        <taxon>Lactobacillaceae</taxon>
        <taxon>Limosilactobacillus</taxon>
    </lineage>
</organism>
<dbReference type="CDD" id="cd00093">
    <property type="entry name" value="HTH_XRE"/>
    <property type="match status" value="1"/>
</dbReference>
<protein>
    <submittedName>
        <fullName evidence="3">ImmA/IrrE family metallo-endopeptidase</fullName>
    </submittedName>
</protein>
<dbReference type="PANTHER" id="PTHR43236">
    <property type="entry name" value="ANTITOXIN HIGA1"/>
    <property type="match status" value="1"/>
</dbReference>
<proteinExistence type="inferred from homology"/>
<comment type="caution">
    <text evidence="3">The sequence shown here is derived from an EMBL/GenBank/DDBJ whole genome shotgun (WGS) entry which is preliminary data.</text>
</comment>
<dbReference type="InterPro" id="IPR010359">
    <property type="entry name" value="IrrE_HExxH"/>
</dbReference>
<dbReference type="Gene3D" id="1.10.10.2910">
    <property type="match status" value="1"/>
</dbReference>
<keyword evidence="4" id="KW-1185">Reference proteome</keyword>
<dbReference type="InterPro" id="IPR010982">
    <property type="entry name" value="Lambda_DNA-bd_dom_sf"/>
</dbReference>
<evidence type="ECO:0000313" key="3">
    <source>
        <dbReference type="EMBL" id="MBD8086131.1"/>
    </source>
</evidence>
<dbReference type="InterPro" id="IPR052345">
    <property type="entry name" value="Rad_response_metalloprotease"/>
</dbReference>
<dbReference type="Proteomes" id="UP000645007">
    <property type="component" value="Unassembled WGS sequence"/>
</dbReference>
<dbReference type="Gene3D" id="1.10.260.40">
    <property type="entry name" value="lambda repressor-like DNA-binding domains"/>
    <property type="match status" value="1"/>
</dbReference>
<dbReference type="SUPFAM" id="SSF47413">
    <property type="entry name" value="lambda repressor-like DNA-binding domains"/>
    <property type="match status" value="1"/>
</dbReference>
<evidence type="ECO:0000259" key="2">
    <source>
        <dbReference type="PROSITE" id="PS50943"/>
    </source>
</evidence>
<dbReference type="Pfam" id="PF12844">
    <property type="entry name" value="HTH_19"/>
    <property type="match status" value="1"/>
</dbReference>
<dbReference type="RefSeq" id="WP_191911854.1">
    <property type="nucleotide sequence ID" value="NZ_JABUXR010000017.1"/>
</dbReference>
<dbReference type="EMBL" id="JABUXR010000017">
    <property type="protein sequence ID" value="MBD8086131.1"/>
    <property type="molecule type" value="Genomic_DNA"/>
</dbReference>
<dbReference type="PROSITE" id="PS50943">
    <property type="entry name" value="HTH_CROC1"/>
    <property type="match status" value="1"/>
</dbReference>
<feature type="domain" description="HTH cro/C1-type" evidence="2">
    <location>
        <begin position="10"/>
        <end position="64"/>
    </location>
</feature>
<accession>A0ABR8ZLG7</accession>
<reference evidence="3 4" key="1">
    <citation type="submission" date="2020-06" db="EMBL/GenBank/DDBJ databases">
        <title>Limosilactobacillus sp. nov.</title>
        <authorList>
            <person name="Ksiezarek M."/>
            <person name="Goncalves Ribeiro T."/>
            <person name="Rocha J."/>
            <person name="Grosso F."/>
            <person name="Peixe L."/>
        </authorList>
    </citation>
    <scope>NUCLEOTIDE SEQUENCE [LARGE SCALE GENOMIC DNA]</scope>
    <source>
        <strain evidence="4">c9Ua_26_M</strain>
    </source>
</reference>
<evidence type="ECO:0000256" key="1">
    <source>
        <dbReference type="ARBA" id="ARBA00007227"/>
    </source>
</evidence>
<dbReference type="PANTHER" id="PTHR43236:SF1">
    <property type="entry name" value="BLL7220 PROTEIN"/>
    <property type="match status" value="1"/>
</dbReference>
<comment type="similarity">
    <text evidence="1">Belongs to the short-chain fatty acyl-CoA assimilation regulator (ScfR) family.</text>
</comment>
<dbReference type="SMART" id="SM00530">
    <property type="entry name" value="HTH_XRE"/>
    <property type="match status" value="1"/>
</dbReference>
<name>A0ABR8ZLG7_9LACO</name>